<reference evidence="1 2" key="1">
    <citation type="journal article" date="2018" name="Sci. Rep.">
        <title>Characterisation of pathogen-specific regions and novel effector candidates in Fusarium oxysporum f. sp. cepae.</title>
        <authorList>
            <person name="Armitage A.D."/>
            <person name="Taylor A."/>
            <person name="Sobczyk M.K."/>
            <person name="Baxter L."/>
            <person name="Greenfield B.P."/>
            <person name="Bates H.J."/>
            <person name="Wilson F."/>
            <person name="Jackson A.C."/>
            <person name="Ott S."/>
            <person name="Harrison R.J."/>
            <person name="Clarkson J.P."/>
        </authorList>
    </citation>
    <scope>NUCLEOTIDE SEQUENCE [LARGE SCALE GENOMIC DNA]</scope>
    <source>
        <strain evidence="1 2">Fo_A13</strain>
    </source>
</reference>
<dbReference type="Proteomes" id="UP000285084">
    <property type="component" value="Unassembled WGS sequence"/>
</dbReference>
<evidence type="ECO:0000313" key="1">
    <source>
        <dbReference type="EMBL" id="RKK71444.1"/>
    </source>
</evidence>
<comment type="caution">
    <text evidence="1">The sequence shown here is derived from an EMBL/GenBank/DDBJ whole genome shotgun (WGS) entry which is preliminary data.</text>
</comment>
<accession>A0A420MTU1</accession>
<proteinExistence type="predicted"/>
<gene>
    <name evidence="1" type="ORF">BFJ69_g11015</name>
</gene>
<sequence length="109" mass="12196">MLLNGSQSLPDKPIGSAITSDQLVTLSSGGFAFLYIPSQQLHYQIPQIIQLPLNPLERLAHARPIGLRCALRLATDASEGRIYTVWRSLFHIMKKLRSELPWSRPGQFG</sequence>
<organism evidence="1 2">
    <name type="scientific">Fusarium oxysporum</name>
    <name type="common">Fusarium vascular wilt</name>
    <dbReference type="NCBI Taxonomy" id="5507"/>
    <lineage>
        <taxon>Eukaryota</taxon>
        <taxon>Fungi</taxon>
        <taxon>Dikarya</taxon>
        <taxon>Ascomycota</taxon>
        <taxon>Pezizomycotina</taxon>
        <taxon>Sordariomycetes</taxon>
        <taxon>Hypocreomycetidae</taxon>
        <taxon>Hypocreales</taxon>
        <taxon>Nectriaceae</taxon>
        <taxon>Fusarium</taxon>
        <taxon>Fusarium oxysporum species complex</taxon>
    </lineage>
</organism>
<evidence type="ECO:0000313" key="2">
    <source>
        <dbReference type="Proteomes" id="UP000285084"/>
    </source>
</evidence>
<name>A0A420MTU1_FUSOX</name>
<dbReference type="AlphaFoldDB" id="A0A420MTU1"/>
<protein>
    <submittedName>
        <fullName evidence="1">Uncharacterized protein</fullName>
    </submittedName>
</protein>
<dbReference type="EMBL" id="MRCX01000115">
    <property type="protein sequence ID" value="RKK71444.1"/>
    <property type="molecule type" value="Genomic_DNA"/>
</dbReference>